<evidence type="ECO:0000313" key="2">
    <source>
        <dbReference type="Proteomes" id="UP001497444"/>
    </source>
</evidence>
<gene>
    <name evidence="1" type="ORF">CSSPJE1EN1_LOCUS13280</name>
</gene>
<sequence>MATDNGHSISMAMAGIRVHAVRGFVAAFYPDVIFGRFRRRFVILGCGLNCKLWDRNVGVHASEALVFVTVPV</sequence>
<dbReference type="EMBL" id="OZ020097">
    <property type="protein sequence ID" value="CAK9267802.1"/>
    <property type="molecule type" value="Genomic_DNA"/>
</dbReference>
<organism evidence="1 2">
    <name type="scientific">Sphagnum jensenii</name>
    <dbReference type="NCBI Taxonomy" id="128206"/>
    <lineage>
        <taxon>Eukaryota</taxon>
        <taxon>Viridiplantae</taxon>
        <taxon>Streptophyta</taxon>
        <taxon>Embryophyta</taxon>
        <taxon>Bryophyta</taxon>
        <taxon>Sphagnophytina</taxon>
        <taxon>Sphagnopsida</taxon>
        <taxon>Sphagnales</taxon>
        <taxon>Sphagnaceae</taxon>
        <taxon>Sphagnum</taxon>
    </lineage>
</organism>
<protein>
    <submittedName>
        <fullName evidence="1">Uncharacterized protein</fullName>
    </submittedName>
</protein>
<evidence type="ECO:0000313" key="1">
    <source>
        <dbReference type="EMBL" id="CAK9267802.1"/>
    </source>
</evidence>
<accession>A0ABP0WLQ5</accession>
<dbReference type="Proteomes" id="UP001497444">
    <property type="component" value="Chromosome 2"/>
</dbReference>
<name>A0ABP0WLQ5_9BRYO</name>
<keyword evidence="2" id="KW-1185">Reference proteome</keyword>
<proteinExistence type="predicted"/>
<reference evidence="1 2" key="1">
    <citation type="submission" date="2024-02" db="EMBL/GenBank/DDBJ databases">
        <authorList>
            <consortium name="ELIXIR-Norway"/>
            <consortium name="Elixir Norway"/>
        </authorList>
    </citation>
    <scope>NUCLEOTIDE SEQUENCE [LARGE SCALE GENOMIC DNA]</scope>
</reference>